<evidence type="ECO:0000313" key="1">
    <source>
        <dbReference type="EMBL" id="QHT97052.1"/>
    </source>
</evidence>
<dbReference type="EMBL" id="MN740271">
    <property type="protein sequence ID" value="QHT97052.1"/>
    <property type="molecule type" value="Genomic_DNA"/>
</dbReference>
<dbReference type="InterPro" id="IPR011049">
    <property type="entry name" value="Serralysin-like_metalloprot_C"/>
</dbReference>
<proteinExistence type="predicted"/>
<name>A0A6C0IVD3_9ZZZZ</name>
<protein>
    <submittedName>
        <fullName evidence="1">Uncharacterized protein</fullName>
    </submittedName>
</protein>
<accession>A0A6C0IVD3</accession>
<organism evidence="1">
    <name type="scientific">viral metagenome</name>
    <dbReference type="NCBI Taxonomy" id="1070528"/>
    <lineage>
        <taxon>unclassified sequences</taxon>
        <taxon>metagenomes</taxon>
        <taxon>organismal metagenomes</taxon>
    </lineage>
</organism>
<dbReference type="Gene3D" id="2.150.10.10">
    <property type="entry name" value="Serralysin-like metalloprotease, C-terminal"/>
    <property type="match status" value="1"/>
</dbReference>
<sequence>MSFILKRAGVGNSNVDAHTVNAKIVSSDALIVGEGGMSGPGAGINVSNEADPSLGLFTTINFVGSSVNATDAGDGKANITISSPAAPSLASVLATGNSANNLTITSIGSLLFEKFTPYDYQNVAIGTNYKPANGLLWGNPATQKPAGNIVVGCGYYSAEPTTYSGKYNVVIGDGASCFANNVLPRPSPYYNIHIGAKCGYQQSWVNDGGTNTPFCSQNICIGFKCGYNLNATNNYYGQSNGIMIGARVNDYSLGFVTYSSDVSNCLAIGTQAMSREDGIAIGRSARSLAQYSVAIGTNSRGNVTHTNSVSIGKAAESSAANQLTINVSGGATPSLQTTFATAGSAGAISTYLIVSIAGTSYKLALYAM</sequence>
<reference evidence="1" key="1">
    <citation type="journal article" date="2020" name="Nature">
        <title>Giant virus diversity and host interactions through global metagenomics.</title>
        <authorList>
            <person name="Schulz F."/>
            <person name="Roux S."/>
            <person name="Paez-Espino D."/>
            <person name="Jungbluth S."/>
            <person name="Walsh D.A."/>
            <person name="Denef V.J."/>
            <person name="McMahon K.D."/>
            <person name="Konstantinidis K.T."/>
            <person name="Eloe-Fadrosh E.A."/>
            <person name="Kyrpides N.C."/>
            <person name="Woyke T."/>
        </authorList>
    </citation>
    <scope>NUCLEOTIDE SEQUENCE</scope>
    <source>
        <strain evidence="1">GVMAG-M-3300024510-1</strain>
    </source>
</reference>
<dbReference type="AlphaFoldDB" id="A0A6C0IVD3"/>